<keyword evidence="6" id="KW-0665">Pyrimidine biosynthesis</keyword>
<feature type="coiled-coil region" evidence="8">
    <location>
        <begin position="480"/>
        <end position="510"/>
    </location>
</feature>
<dbReference type="GO" id="GO:0006207">
    <property type="term" value="P:'de novo' pyrimidine nucleobase biosynthetic process"/>
    <property type="evidence" value="ECO:0007669"/>
    <property type="project" value="TreeGrafter"/>
</dbReference>
<sequence length="547" mass="60508">MSFSWCFLISVLISVPQIHSKYPDLKIVFEHISTAAAVRAVRGKRNVAATITAHHLRLTIADVLASEEVERHMKEAASGARSFPPTVCCPHNFCKPIAKLQQDRDELLRVVREGDPQFFLGSDSAPHPRHKKEAEPPAAGVFTQPLLLAYLADTLSRAGCLKNLRAFACENAAAFFGLPRKGLVEGEDCVVLDPTPCRVPSVFGEEEGLAEELVPFLAGEELAFSARIVPFTESYAGGVPSAVPLAYLDKLQTAWRGDGTNVLFHEPLLSRITTLCAEGKAEGIGEERSEGFLWNFRHSRKATLTAMEYEVDTQDGTEVEEQLQRFQQAVHDLRDALQQLTASPPRSAYDRQQATTRIHRLQQEASVCSRSVALELRCSSSLLTPESISRLVRRQRSLQEQFASISEECETQLLAVSKEQLLERVSRGQEPPQETPDLSAQQQRQQLVMLGDEVQDQTQISLARTQQLVAETEDMGGAILHKMQQQNEQLEGVKDRLDDVQFNLAQAKKTAQTIAKNAASDRCMQCLCCCVTLLLIASVVLIALPGK</sequence>
<dbReference type="InterPro" id="IPR004721">
    <property type="entry name" value="DHOdimr"/>
</dbReference>
<dbReference type="VEuPathDB" id="ToxoDB:LOC34622076"/>
<dbReference type="InterPro" id="IPR032466">
    <property type="entry name" value="Metal_Hydrolase"/>
</dbReference>
<organism evidence="11 12">
    <name type="scientific">Cyclospora cayetanensis</name>
    <dbReference type="NCBI Taxonomy" id="88456"/>
    <lineage>
        <taxon>Eukaryota</taxon>
        <taxon>Sar</taxon>
        <taxon>Alveolata</taxon>
        <taxon>Apicomplexa</taxon>
        <taxon>Conoidasida</taxon>
        <taxon>Coccidia</taxon>
        <taxon>Eucoccidiorida</taxon>
        <taxon>Eimeriorina</taxon>
        <taxon>Eimeriidae</taxon>
        <taxon>Cyclospora</taxon>
    </lineage>
</organism>
<keyword evidence="9" id="KW-0732">Signal</keyword>
<comment type="subcellular location">
    <subcellularLocation>
        <location evidence="1">Membrane</location>
    </subcellularLocation>
</comment>
<comment type="caution">
    <text evidence="11">The sequence shown here is derived from an EMBL/GenBank/DDBJ whole genome shotgun (WGS) entry which is preliminary data.</text>
</comment>
<feature type="domain" description="T-SNARE coiled-coil homology" evidence="10">
    <location>
        <begin position="452"/>
        <end position="514"/>
    </location>
</feature>
<dbReference type="CDD" id="cd15861">
    <property type="entry name" value="SNARE_SNAP25N_23N_29N_SEC9N"/>
    <property type="match status" value="1"/>
</dbReference>
<dbReference type="GO" id="GO:0005484">
    <property type="term" value="F:SNAP receptor activity"/>
    <property type="evidence" value="ECO:0007669"/>
    <property type="project" value="InterPro"/>
</dbReference>
<keyword evidence="3" id="KW-0479">Metal-binding</keyword>
<dbReference type="PANTHER" id="PTHR43137">
    <property type="entry name" value="DIHYDROOROTASE"/>
    <property type="match status" value="1"/>
</dbReference>
<dbReference type="GO" id="GO:0044205">
    <property type="term" value="P:'de novo' UMP biosynthetic process"/>
    <property type="evidence" value="ECO:0007669"/>
    <property type="project" value="UniProtKB-UniPathway"/>
</dbReference>
<dbReference type="InterPro" id="IPR002195">
    <property type="entry name" value="Dihydroorotase_CS"/>
</dbReference>
<dbReference type="PROSITE" id="PS00483">
    <property type="entry name" value="DIHYDROOROTASE_2"/>
    <property type="match status" value="1"/>
</dbReference>
<keyword evidence="8" id="KW-0175">Coiled coil</keyword>
<dbReference type="GO" id="GO:0004151">
    <property type="term" value="F:dihydroorotase activity"/>
    <property type="evidence" value="ECO:0007669"/>
    <property type="project" value="InterPro"/>
</dbReference>
<dbReference type="GO" id="GO:0046872">
    <property type="term" value="F:metal ion binding"/>
    <property type="evidence" value="ECO:0007669"/>
    <property type="project" value="UniProtKB-KW"/>
</dbReference>
<feature type="signal peptide" evidence="9">
    <location>
        <begin position="1"/>
        <end position="20"/>
    </location>
</feature>
<dbReference type="InterPro" id="IPR000727">
    <property type="entry name" value="T_SNARE_dom"/>
</dbReference>
<keyword evidence="7" id="KW-0472">Membrane</keyword>
<reference evidence="11 12" key="1">
    <citation type="journal article" date="2016" name="BMC Genomics">
        <title>Comparative genomics reveals Cyclospora cayetanensis possesses coccidia-like metabolism and invasion components but unique surface antigens.</title>
        <authorList>
            <person name="Liu S."/>
            <person name="Wang L."/>
            <person name="Zheng H."/>
            <person name="Xu Z."/>
            <person name="Roellig D.M."/>
            <person name="Li N."/>
            <person name="Frace M.A."/>
            <person name="Tang K."/>
            <person name="Arrowood M.J."/>
            <person name="Moss D.M."/>
            <person name="Zhang L."/>
            <person name="Feng Y."/>
            <person name="Xiao L."/>
        </authorList>
    </citation>
    <scope>NUCLEOTIDE SEQUENCE [LARGE SCALE GENOMIC DNA]</scope>
    <source>
        <strain evidence="11 12">CHN_HEN01</strain>
    </source>
</reference>
<dbReference type="UniPathway" id="UPA00070">
    <property type="reaction ID" value="UER00117"/>
</dbReference>
<protein>
    <submittedName>
        <fullName evidence="11">Vesicle transport v-snare domain-containing protein</fullName>
    </submittedName>
</protein>
<evidence type="ECO:0000256" key="6">
    <source>
        <dbReference type="ARBA" id="ARBA00022975"/>
    </source>
</evidence>
<dbReference type="VEuPathDB" id="ToxoDB:cyc_05771"/>
<evidence type="ECO:0000256" key="5">
    <source>
        <dbReference type="ARBA" id="ARBA00022833"/>
    </source>
</evidence>
<dbReference type="GO" id="GO:0031201">
    <property type="term" value="C:SNARE complex"/>
    <property type="evidence" value="ECO:0007669"/>
    <property type="project" value="InterPro"/>
</dbReference>
<dbReference type="SUPFAM" id="SSF58038">
    <property type="entry name" value="SNARE fusion complex"/>
    <property type="match status" value="1"/>
</dbReference>
<evidence type="ECO:0000256" key="9">
    <source>
        <dbReference type="SAM" id="SignalP"/>
    </source>
</evidence>
<dbReference type="Proteomes" id="UP000095192">
    <property type="component" value="Unassembled WGS sequence"/>
</dbReference>
<accession>A0A1D3D657</accession>
<evidence type="ECO:0000313" key="12">
    <source>
        <dbReference type="Proteomes" id="UP000095192"/>
    </source>
</evidence>
<dbReference type="PANTHER" id="PTHR43137:SF1">
    <property type="entry name" value="DIHYDROOROTASE"/>
    <property type="match status" value="1"/>
</dbReference>
<proteinExistence type="predicted"/>
<dbReference type="VEuPathDB" id="ToxoDB:LOC113146790"/>
<evidence type="ECO:0000259" key="10">
    <source>
        <dbReference type="PROSITE" id="PS50192"/>
    </source>
</evidence>
<dbReference type="EMBL" id="JROU02000572">
    <property type="protein sequence ID" value="OEH78928.1"/>
    <property type="molecule type" value="Genomic_DNA"/>
</dbReference>
<evidence type="ECO:0000256" key="1">
    <source>
        <dbReference type="ARBA" id="ARBA00004370"/>
    </source>
</evidence>
<evidence type="ECO:0000256" key="4">
    <source>
        <dbReference type="ARBA" id="ARBA00022801"/>
    </source>
</evidence>
<dbReference type="InterPro" id="IPR044766">
    <property type="entry name" value="NPSN/SNAP25-like_N_SNARE"/>
</dbReference>
<dbReference type="Gene3D" id="3.20.20.140">
    <property type="entry name" value="Metal-dependent hydrolases"/>
    <property type="match status" value="1"/>
</dbReference>
<dbReference type="AlphaFoldDB" id="A0A1D3D657"/>
<gene>
    <name evidence="11" type="ORF">cyc_05771</name>
</gene>
<evidence type="ECO:0000256" key="2">
    <source>
        <dbReference type="ARBA" id="ARBA00022448"/>
    </source>
</evidence>
<keyword evidence="12" id="KW-1185">Reference proteome</keyword>
<keyword evidence="5" id="KW-0862">Zinc</keyword>
<dbReference type="InParanoid" id="A0A1D3D657"/>
<dbReference type="Gene3D" id="1.20.5.110">
    <property type="match status" value="1"/>
</dbReference>
<dbReference type="PROSITE" id="PS50192">
    <property type="entry name" value="T_SNARE"/>
    <property type="match status" value="1"/>
</dbReference>
<dbReference type="Pfam" id="PF12352">
    <property type="entry name" value="V-SNARE_C"/>
    <property type="match status" value="1"/>
</dbReference>
<keyword evidence="4" id="KW-0378">Hydrolase</keyword>
<evidence type="ECO:0000256" key="3">
    <source>
        <dbReference type="ARBA" id="ARBA00022723"/>
    </source>
</evidence>
<evidence type="ECO:0000313" key="11">
    <source>
        <dbReference type="EMBL" id="OEH78928.1"/>
    </source>
</evidence>
<name>A0A1D3D657_9EIME</name>
<dbReference type="SUPFAM" id="SSF51556">
    <property type="entry name" value="Metallo-dependent hydrolases"/>
    <property type="match status" value="1"/>
</dbReference>
<evidence type="ECO:0000256" key="7">
    <source>
        <dbReference type="ARBA" id="ARBA00023136"/>
    </source>
</evidence>
<evidence type="ECO:0000256" key="8">
    <source>
        <dbReference type="SAM" id="Coils"/>
    </source>
</evidence>
<feature type="chain" id="PRO_5008914176" evidence="9">
    <location>
        <begin position="21"/>
        <end position="547"/>
    </location>
</feature>
<keyword evidence="2" id="KW-0813">Transport</keyword>